<sequence length="39" mass="4753">RIWYRYYEEFKITHISGNTKFELYQVQNGTIIEDTLVAL</sequence>
<gene>
    <name evidence="1" type="ORF">METZ01_LOCUS446260</name>
</gene>
<dbReference type="AlphaFoldDB" id="A0A382ZD08"/>
<accession>A0A382ZD08</accession>
<organism evidence="1">
    <name type="scientific">marine metagenome</name>
    <dbReference type="NCBI Taxonomy" id="408172"/>
    <lineage>
        <taxon>unclassified sequences</taxon>
        <taxon>metagenomes</taxon>
        <taxon>ecological metagenomes</taxon>
    </lineage>
</organism>
<name>A0A382ZD08_9ZZZZ</name>
<proteinExistence type="predicted"/>
<dbReference type="EMBL" id="UINC01182927">
    <property type="protein sequence ID" value="SVD93406.1"/>
    <property type="molecule type" value="Genomic_DNA"/>
</dbReference>
<protein>
    <submittedName>
        <fullName evidence="1">Uncharacterized protein</fullName>
    </submittedName>
</protein>
<feature type="non-terminal residue" evidence="1">
    <location>
        <position position="1"/>
    </location>
</feature>
<evidence type="ECO:0000313" key="1">
    <source>
        <dbReference type="EMBL" id="SVD93406.1"/>
    </source>
</evidence>
<reference evidence="1" key="1">
    <citation type="submission" date="2018-05" db="EMBL/GenBank/DDBJ databases">
        <authorList>
            <person name="Lanie J.A."/>
            <person name="Ng W.-L."/>
            <person name="Kazmierczak K.M."/>
            <person name="Andrzejewski T.M."/>
            <person name="Davidsen T.M."/>
            <person name="Wayne K.J."/>
            <person name="Tettelin H."/>
            <person name="Glass J.I."/>
            <person name="Rusch D."/>
            <person name="Podicherti R."/>
            <person name="Tsui H.-C.T."/>
            <person name="Winkler M.E."/>
        </authorList>
    </citation>
    <scope>NUCLEOTIDE SEQUENCE</scope>
</reference>